<evidence type="ECO:0000313" key="3">
    <source>
        <dbReference type="EMBL" id="ANY73395.1"/>
    </source>
</evidence>
<evidence type="ECO:0000256" key="2">
    <source>
        <dbReference type="SAM" id="Phobius"/>
    </source>
</evidence>
<dbReference type="RefSeq" id="WP_099477837.1">
    <property type="nucleotide sequence ID" value="NZ_CP016809.1"/>
</dbReference>
<evidence type="ECO:0000256" key="1">
    <source>
        <dbReference type="SAM" id="Coils"/>
    </source>
</evidence>
<gene>
    <name evidence="3" type="ORF">BBD41_12815</name>
</gene>
<dbReference type="GeneID" id="48309126"/>
<sequence length="567" mass="65276">MSNQTISTANLSRIENSLSAINDNINVVSHQVATVEQQLEDTKSDLELLAEEFREYVRQDALIKNVQLAEMRLVKVRQEIENKYGHYEDVRRRAIGILQAVDTSLVRKDTIENASEEQLLAAPRYWLAPCLIALSAWLSDKKELAEKAVIEALRRDDEKTSLFFALVTRRGGRYQSSRAWLERYFGQQDPNELKREIVVLIDGFSNGIFGPEARARCGLLIKSWLDELSQKAGFIETQRDQWKKALLSRTEKLDSAKFPHLQKYSPTWPELRHSFEGAKLHDVIFQYFNFILTQEIIPSKNLAFAVDELLDILVREFDEEELPLRREERLNELIIKEDGDKISAQNLFANEKVIEERLDFTQLLTNFAMYPTESNASVATQKLAIALSKEWINHAHDDLTAENRNSVPIDIEIELDDWQGISRDGSNEEELITDLQQHIQLKKEDALRRNKLGIKNWIALVAGVGFFILGLSTLFLFIVSAICFIIFLNGLMNVKRNVKVIEQNYEELFANHKQILVATLSDIVDYRREYANEDTKASNIRELLDQVTPEQYTYSTYDSARAVISSN</sequence>
<keyword evidence="2" id="KW-0472">Membrane</keyword>
<dbReference type="EMBL" id="CP016809">
    <property type="protein sequence ID" value="ANY73395.1"/>
    <property type="molecule type" value="Genomic_DNA"/>
</dbReference>
<name>A0A1B2E0B6_9BACL</name>
<feature type="coiled-coil region" evidence="1">
    <location>
        <begin position="32"/>
        <end position="59"/>
    </location>
</feature>
<proteinExistence type="predicted"/>
<reference evidence="3" key="1">
    <citation type="submission" date="2016-08" db="EMBL/GenBank/DDBJ databases">
        <title>Complete Genome Seqeunce of Paenibacillus sp. nov. IHBB 9852 from high altitute lake of Indian trans-Himalayas.</title>
        <authorList>
            <person name="Kiran S."/>
            <person name="Swarnkar M.K."/>
            <person name="Rana A."/>
            <person name="Tewari R."/>
            <person name="Gulati A."/>
        </authorList>
    </citation>
    <scope>NUCLEOTIDE SEQUENCE [LARGE SCALE GENOMIC DNA]</scope>
    <source>
        <strain evidence="3">IHBB 9852</strain>
    </source>
</reference>
<organism evidence="3">
    <name type="scientific">Paenibacillus ihbetae</name>
    <dbReference type="NCBI Taxonomy" id="1870820"/>
    <lineage>
        <taxon>Bacteria</taxon>
        <taxon>Bacillati</taxon>
        <taxon>Bacillota</taxon>
        <taxon>Bacilli</taxon>
        <taxon>Bacillales</taxon>
        <taxon>Paenibacillaceae</taxon>
        <taxon>Paenibacillus</taxon>
    </lineage>
</organism>
<feature type="transmembrane region" description="Helical" evidence="2">
    <location>
        <begin position="457"/>
        <end position="488"/>
    </location>
</feature>
<dbReference type="KEGG" id="pib:BBD41_12815"/>
<protein>
    <submittedName>
        <fullName evidence="3">Uncharacterized protein</fullName>
    </submittedName>
</protein>
<keyword evidence="2" id="KW-1133">Transmembrane helix</keyword>
<dbReference type="AlphaFoldDB" id="A0A1B2E0B6"/>
<keyword evidence="2" id="KW-0812">Transmembrane</keyword>
<keyword evidence="1" id="KW-0175">Coiled coil</keyword>
<accession>A0A1B2E0B6</accession>